<keyword evidence="4" id="KW-1185">Reference proteome</keyword>
<name>A0AAV8E5S2_9POAL</name>
<evidence type="ECO:0000313" key="4">
    <source>
        <dbReference type="Proteomes" id="UP001140206"/>
    </source>
</evidence>
<protein>
    <submittedName>
        <fullName evidence="3">FAD/NAD(P)-binding oxidoreductase family protein</fullName>
    </submittedName>
</protein>
<dbReference type="PANTHER" id="PTHR45934:SF28">
    <property type="entry name" value="OS03G0153100 PROTEIN"/>
    <property type="match status" value="1"/>
</dbReference>
<dbReference type="Gene3D" id="3.50.50.60">
    <property type="entry name" value="FAD/NAD(P)-binding domain"/>
    <property type="match status" value="1"/>
</dbReference>
<keyword evidence="1" id="KW-0560">Oxidoreductase</keyword>
<reference evidence="3" key="1">
    <citation type="submission" date="2022-08" db="EMBL/GenBank/DDBJ databases">
        <authorList>
            <person name="Marques A."/>
        </authorList>
    </citation>
    <scope>NUCLEOTIDE SEQUENCE</scope>
    <source>
        <strain evidence="3">RhyPub2mFocal</strain>
        <tissue evidence="3">Leaves</tissue>
    </source>
</reference>
<dbReference type="EMBL" id="JAMFTS010000003">
    <property type="protein sequence ID" value="KAJ4774162.1"/>
    <property type="molecule type" value="Genomic_DNA"/>
</dbReference>
<dbReference type="AlphaFoldDB" id="A0AAV8E5S2"/>
<evidence type="ECO:0000256" key="1">
    <source>
        <dbReference type="ARBA" id="ARBA00023002"/>
    </source>
</evidence>
<evidence type="ECO:0000256" key="2">
    <source>
        <dbReference type="ARBA" id="ARBA00023033"/>
    </source>
</evidence>
<accession>A0AAV8E5S2</accession>
<gene>
    <name evidence="3" type="ORF">LUZ62_058419</name>
</gene>
<dbReference type="GO" id="GO:0004497">
    <property type="term" value="F:monooxygenase activity"/>
    <property type="evidence" value="ECO:0007669"/>
    <property type="project" value="UniProtKB-KW"/>
</dbReference>
<dbReference type="PANTHER" id="PTHR45934">
    <property type="entry name" value="FAD/NAD(P)-BINDING OXIDOREDUCTASE FAMILY PROTEIN"/>
    <property type="match status" value="1"/>
</dbReference>
<proteinExistence type="predicted"/>
<dbReference type="Proteomes" id="UP001140206">
    <property type="component" value="Chromosome 3"/>
</dbReference>
<comment type="caution">
    <text evidence="3">The sequence shown here is derived from an EMBL/GenBank/DDBJ whole genome shotgun (WGS) entry which is preliminary data.</text>
</comment>
<keyword evidence="2" id="KW-0503">Monooxygenase</keyword>
<evidence type="ECO:0000313" key="3">
    <source>
        <dbReference type="EMBL" id="KAJ4774162.1"/>
    </source>
</evidence>
<sequence length="399" mass="44380">MCTSGYALGLWTNSWRALDALGIGDKVREHHTLIERLVLSSPRGTSAKISLRGVKDKSGKLEFRTVRRDSLVEILAKELPKDAVRYSSEVVSIEEDGNLKLLHLADGSIIKAKATLCKSINTGHLSVVVGCDGINSTVVKYIGLKQGASELDGGRWGSSPTRPTTRSAPGLKEAKFLGVLSTGGFVEYPTNHGIKPEFLVITGKGFHAGMLPCSERSIYWYFNWRPSKKDKIDQSMTKMRDKDFIIQKLTTSEAPKEIIQVIERSEMNHMVSSSLKSWSLNSILPEKITKKRNTCVIGEALNTLMPGLGLCTSLEESVVLVRYLSDGVHKGKIEKALKKFAQHKWKRCVELSIGASLVQFIVKSTCWLLRFRKLRMEDFWVMILATELSAATDYDCGKL</sequence>
<dbReference type="InterPro" id="IPR036188">
    <property type="entry name" value="FAD/NAD-bd_sf"/>
</dbReference>
<organism evidence="3 4">
    <name type="scientific">Rhynchospora pubera</name>
    <dbReference type="NCBI Taxonomy" id="906938"/>
    <lineage>
        <taxon>Eukaryota</taxon>
        <taxon>Viridiplantae</taxon>
        <taxon>Streptophyta</taxon>
        <taxon>Embryophyta</taxon>
        <taxon>Tracheophyta</taxon>
        <taxon>Spermatophyta</taxon>
        <taxon>Magnoliopsida</taxon>
        <taxon>Liliopsida</taxon>
        <taxon>Poales</taxon>
        <taxon>Cyperaceae</taxon>
        <taxon>Cyperoideae</taxon>
        <taxon>Rhynchosporeae</taxon>
        <taxon>Rhynchospora</taxon>
    </lineage>
</organism>
<dbReference type="InterPro" id="IPR044560">
    <property type="entry name" value="MOase"/>
</dbReference>
<dbReference type="SUPFAM" id="SSF51905">
    <property type="entry name" value="FAD/NAD(P)-binding domain"/>
    <property type="match status" value="1"/>
</dbReference>